<dbReference type="InterPro" id="IPR023485">
    <property type="entry name" value="Ptyr_pPase"/>
</dbReference>
<dbReference type="RefSeq" id="WP_390363616.1">
    <property type="nucleotide sequence ID" value="NZ_JBHTKJ010000053.1"/>
</dbReference>
<evidence type="ECO:0000256" key="4">
    <source>
        <dbReference type="ARBA" id="ARBA00022912"/>
    </source>
</evidence>
<dbReference type="PRINTS" id="PR00719">
    <property type="entry name" value="LMWPTPASE"/>
</dbReference>
<gene>
    <name evidence="7" type="ORF">ACFQ3N_16425</name>
</gene>
<evidence type="ECO:0000259" key="6">
    <source>
        <dbReference type="SMART" id="SM00226"/>
    </source>
</evidence>
<dbReference type="EC" id="3.1.3.48" evidence="2"/>
<evidence type="ECO:0000256" key="3">
    <source>
        <dbReference type="ARBA" id="ARBA00022801"/>
    </source>
</evidence>
<dbReference type="InterPro" id="IPR017867">
    <property type="entry name" value="Tyr_phospatase_low_mol_wt"/>
</dbReference>
<feature type="domain" description="Phosphotyrosine protein phosphatase I" evidence="6">
    <location>
        <begin position="7"/>
        <end position="154"/>
    </location>
</feature>
<evidence type="ECO:0000313" key="7">
    <source>
        <dbReference type="EMBL" id="MFD1039959.1"/>
    </source>
</evidence>
<comment type="similarity">
    <text evidence="1">Belongs to the low molecular weight phosphotyrosine protein phosphatase family.</text>
</comment>
<dbReference type="PANTHER" id="PTHR11717">
    <property type="entry name" value="LOW MOLECULAR WEIGHT PROTEIN TYROSINE PHOSPHATASE"/>
    <property type="match status" value="1"/>
</dbReference>
<proteinExistence type="inferred from homology"/>
<evidence type="ECO:0000256" key="5">
    <source>
        <dbReference type="ARBA" id="ARBA00051722"/>
    </source>
</evidence>
<dbReference type="Gene3D" id="3.40.50.2300">
    <property type="match status" value="1"/>
</dbReference>
<dbReference type="SUPFAM" id="SSF52788">
    <property type="entry name" value="Phosphotyrosine protein phosphatases I"/>
    <property type="match status" value="1"/>
</dbReference>
<dbReference type="InterPro" id="IPR036196">
    <property type="entry name" value="Ptyr_pPase_sf"/>
</dbReference>
<dbReference type="Pfam" id="PF01451">
    <property type="entry name" value="LMWPc"/>
    <property type="match status" value="1"/>
</dbReference>
<dbReference type="CDD" id="cd16343">
    <property type="entry name" value="LMWPTP"/>
    <property type="match status" value="1"/>
</dbReference>
<keyword evidence="8" id="KW-1185">Reference proteome</keyword>
<keyword evidence="3 7" id="KW-0378">Hydrolase</keyword>
<protein>
    <recommendedName>
        <fullName evidence="2">protein-tyrosine-phosphatase</fullName>
        <ecNumber evidence="2">3.1.3.48</ecNumber>
    </recommendedName>
</protein>
<accession>A0ABW3LRK4</accession>
<evidence type="ECO:0000256" key="1">
    <source>
        <dbReference type="ARBA" id="ARBA00011063"/>
    </source>
</evidence>
<reference evidence="8" key="1">
    <citation type="journal article" date="2019" name="Int. J. Syst. Evol. Microbiol.">
        <title>The Global Catalogue of Microorganisms (GCM) 10K type strain sequencing project: providing services to taxonomists for standard genome sequencing and annotation.</title>
        <authorList>
            <consortium name="The Broad Institute Genomics Platform"/>
            <consortium name="The Broad Institute Genome Sequencing Center for Infectious Disease"/>
            <person name="Wu L."/>
            <person name="Ma J."/>
        </authorList>
    </citation>
    <scope>NUCLEOTIDE SEQUENCE [LARGE SCALE GENOMIC DNA]</scope>
    <source>
        <strain evidence="8">CCUG 56754</strain>
    </source>
</reference>
<comment type="catalytic activity">
    <reaction evidence="5">
        <text>O-phospho-L-tyrosyl-[protein] + H2O = L-tyrosyl-[protein] + phosphate</text>
        <dbReference type="Rhea" id="RHEA:10684"/>
        <dbReference type="Rhea" id="RHEA-COMP:10136"/>
        <dbReference type="Rhea" id="RHEA-COMP:20101"/>
        <dbReference type="ChEBI" id="CHEBI:15377"/>
        <dbReference type="ChEBI" id="CHEBI:43474"/>
        <dbReference type="ChEBI" id="CHEBI:46858"/>
        <dbReference type="ChEBI" id="CHEBI:61978"/>
        <dbReference type="EC" id="3.1.3.48"/>
    </reaction>
</comment>
<sequence>MVGVEMIHVLFICLGNICRSPMAEAVFRSLVEKEGLAQQINIDSAGIGNWHAGELPHKGTRDILDQQKITYRDMKARQVHRKDWDNFDYIIAMDEQNIKDLQDLKDKENGIIVARLMDFVDNPEEVNVPDPYFTGDFDYTYKLVSKGCLNLLNSIRETHNI</sequence>
<dbReference type="PANTHER" id="PTHR11717:SF7">
    <property type="entry name" value="LOW MOLECULAR WEIGHT PHOSPHOTYROSINE PROTEIN PHOSPHATASE"/>
    <property type="match status" value="1"/>
</dbReference>
<dbReference type="GO" id="GO:0004725">
    <property type="term" value="F:protein tyrosine phosphatase activity"/>
    <property type="evidence" value="ECO:0007669"/>
    <property type="project" value="UniProtKB-EC"/>
</dbReference>
<dbReference type="SMART" id="SM00226">
    <property type="entry name" value="LMWPc"/>
    <property type="match status" value="1"/>
</dbReference>
<dbReference type="Proteomes" id="UP001597040">
    <property type="component" value="Unassembled WGS sequence"/>
</dbReference>
<organism evidence="7 8">
    <name type="scientific">Virgibacillus byunsanensis</name>
    <dbReference type="NCBI Taxonomy" id="570945"/>
    <lineage>
        <taxon>Bacteria</taxon>
        <taxon>Bacillati</taxon>
        <taxon>Bacillota</taxon>
        <taxon>Bacilli</taxon>
        <taxon>Bacillales</taxon>
        <taxon>Bacillaceae</taxon>
        <taxon>Virgibacillus</taxon>
    </lineage>
</organism>
<dbReference type="EMBL" id="JBHTKJ010000053">
    <property type="protein sequence ID" value="MFD1039959.1"/>
    <property type="molecule type" value="Genomic_DNA"/>
</dbReference>
<dbReference type="InterPro" id="IPR050438">
    <property type="entry name" value="LMW_PTPase"/>
</dbReference>
<comment type="caution">
    <text evidence="7">The sequence shown here is derived from an EMBL/GenBank/DDBJ whole genome shotgun (WGS) entry which is preliminary data.</text>
</comment>
<keyword evidence="4" id="KW-0904">Protein phosphatase</keyword>
<evidence type="ECO:0000256" key="2">
    <source>
        <dbReference type="ARBA" id="ARBA00013064"/>
    </source>
</evidence>
<evidence type="ECO:0000313" key="8">
    <source>
        <dbReference type="Proteomes" id="UP001597040"/>
    </source>
</evidence>
<name>A0ABW3LRK4_9BACI</name>